<accession>A0A426XDL5</accession>
<reference evidence="2 3" key="1">
    <citation type="journal article" date="2014" name="Agronomy (Basel)">
        <title>A Draft Genome Sequence for Ensete ventricosum, the Drought-Tolerant Tree Against Hunger.</title>
        <authorList>
            <person name="Harrison J."/>
            <person name="Moore K.A."/>
            <person name="Paszkiewicz K."/>
            <person name="Jones T."/>
            <person name="Grant M."/>
            <person name="Ambacheew D."/>
            <person name="Muzemil S."/>
            <person name="Studholme D.J."/>
        </authorList>
    </citation>
    <scope>NUCLEOTIDE SEQUENCE [LARGE SCALE GENOMIC DNA]</scope>
</reference>
<dbReference type="Proteomes" id="UP000287651">
    <property type="component" value="Unassembled WGS sequence"/>
</dbReference>
<feature type="compositionally biased region" description="Basic and acidic residues" evidence="1">
    <location>
        <begin position="44"/>
        <end position="58"/>
    </location>
</feature>
<dbReference type="EMBL" id="AMZH03022152">
    <property type="protein sequence ID" value="RRT37560.1"/>
    <property type="molecule type" value="Genomic_DNA"/>
</dbReference>
<comment type="caution">
    <text evidence="2">The sequence shown here is derived from an EMBL/GenBank/DDBJ whole genome shotgun (WGS) entry which is preliminary data.</text>
</comment>
<evidence type="ECO:0000256" key="1">
    <source>
        <dbReference type="SAM" id="MobiDB-lite"/>
    </source>
</evidence>
<proteinExistence type="predicted"/>
<protein>
    <submittedName>
        <fullName evidence="2">Uncharacterized protein</fullName>
    </submittedName>
</protein>
<evidence type="ECO:0000313" key="2">
    <source>
        <dbReference type="EMBL" id="RRT37560.1"/>
    </source>
</evidence>
<organism evidence="2 3">
    <name type="scientific">Ensete ventricosum</name>
    <name type="common">Abyssinian banana</name>
    <name type="synonym">Musa ensete</name>
    <dbReference type="NCBI Taxonomy" id="4639"/>
    <lineage>
        <taxon>Eukaryota</taxon>
        <taxon>Viridiplantae</taxon>
        <taxon>Streptophyta</taxon>
        <taxon>Embryophyta</taxon>
        <taxon>Tracheophyta</taxon>
        <taxon>Spermatophyta</taxon>
        <taxon>Magnoliopsida</taxon>
        <taxon>Liliopsida</taxon>
        <taxon>Zingiberales</taxon>
        <taxon>Musaceae</taxon>
        <taxon>Ensete</taxon>
    </lineage>
</organism>
<gene>
    <name evidence="2" type="ORF">B296_00013834</name>
</gene>
<sequence>MASKKAIDAKLEAFGNRMEEKMRSLFAEFSIGRPLSPRKSQHRATSDRRYDPQEHGHITSDLNNPCIKLEIRGEVKAWQPYTLMVAISFARIQEEQLNNEVRRTRVAPRLAMPRPTAPSTAIQADEELKTRFPKFMELSPKDKTDFKRVGLIGLQQG</sequence>
<dbReference type="AlphaFoldDB" id="A0A426XDL5"/>
<feature type="region of interest" description="Disordered" evidence="1">
    <location>
        <begin position="36"/>
        <end position="61"/>
    </location>
</feature>
<evidence type="ECO:0000313" key="3">
    <source>
        <dbReference type="Proteomes" id="UP000287651"/>
    </source>
</evidence>
<name>A0A426XDL5_ENSVE</name>